<evidence type="ECO:0000313" key="2">
    <source>
        <dbReference type="Proteomes" id="UP000054630"/>
    </source>
</evidence>
<name>A0A0V0RL10_9BILA</name>
<reference evidence="1 2" key="1">
    <citation type="submission" date="2015-01" db="EMBL/GenBank/DDBJ databases">
        <title>Evolution of Trichinella species and genotypes.</title>
        <authorList>
            <person name="Korhonen P.K."/>
            <person name="Edoardo P."/>
            <person name="Giuseppe L.R."/>
            <person name="Gasser R.B."/>
        </authorList>
    </citation>
    <scope>NUCLEOTIDE SEQUENCE [LARGE SCALE GENOMIC DNA]</scope>
    <source>
        <strain evidence="1">ISS37</strain>
    </source>
</reference>
<keyword evidence="2" id="KW-1185">Reference proteome</keyword>
<dbReference type="EMBL" id="JYDL01000142">
    <property type="protein sequence ID" value="KRX15034.1"/>
    <property type="molecule type" value="Genomic_DNA"/>
</dbReference>
<accession>A0A0V0RL10</accession>
<dbReference type="Proteomes" id="UP000054630">
    <property type="component" value="Unassembled WGS sequence"/>
</dbReference>
<dbReference type="AlphaFoldDB" id="A0A0V0RL10"/>
<comment type="caution">
    <text evidence="1">The sequence shown here is derived from an EMBL/GenBank/DDBJ whole genome shotgun (WGS) entry which is preliminary data.</text>
</comment>
<proteinExistence type="predicted"/>
<gene>
    <name evidence="1" type="ORF">T07_11782</name>
</gene>
<organism evidence="1 2">
    <name type="scientific">Trichinella nelsoni</name>
    <dbReference type="NCBI Taxonomy" id="6336"/>
    <lineage>
        <taxon>Eukaryota</taxon>
        <taxon>Metazoa</taxon>
        <taxon>Ecdysozoa</taxon>
        <taxon>Nematoda</taxon>
        <taxon>Enoplea</taxon>
        <taxon>Dorylaimia</taxon>
        <taxon>Trichinellida</taxon>
        <taxon>Trichinellidae</taxon>
        <taxon>Trichinella</taxon>
    </lineage>
</organism>
<sequence>MRIFFDAKLPNVKRKIIYKTPTISCVDVTLSTRNIKKQTELNRRIKILQHSIEKVSVQVSVSWRITWYDMI</sequence>
<evidence type="ECO:0000313" key="1">
    <source>
        <dbReference type="EMBL" id="KRX15034.1"/>
    </source>
</evidence>
<protein>
    <submittedName>
        <fullName evidence="1">Uncharacterized protein</fullName>
    </submittedName>
</protein>